<gene>
    <name evidence="1" type="ORF">LCGC14_0801760</name>
</gene>
<proteinExistence type="predicted"/>
<protein>
    <submittedName>
        <fullName evidence="1">Uncharacterized protein</fullName>
    </submittedName>
</protein>
<accession>A0A0F9SWJ2</accession>
<sequence length="57" mass="6586">MTKWFAYFRDKSKLPHFKLITAKDLTVAEMMASELAVRNKSECIGVIVAPQLFQEPR</sequence>
<reference evidence="1" key="1">
    <citation type="journal article" date="2015" name="Nature">
        <title>Complex archaea that bridge the gap between prokaryotes and eukaryotes.</title>
        <authorList>
            <person name="Spang A."/>
            <person name="Saw J.H."/>
            <person name="Jorgensen S.L."/>
            <person name="Zaremba-Niedzwiedzka K."/>
            <person name="Martijn J."/>
            <person name="Lind A.E."/>
            <person name="van Eijk R."/>
            <person name="Schleper C."/>
            <person name="Guy L."/>
            <person name="Ettema T.J."/>
        </authorList>
    </citation>
    <scope>NUCLEOTIDE SEQUENCE</scope>
</reference>
<evidence type="ECO:0000313" key="1">
    <source>
        <dbReference type="EMBL" id="KKN33638.1"/>
    </source>
</evidence>
<organism evidence="1">
    <name type="scientific">marine sediment metagenome</name>
    <dbReference type="NCBI Taxonomy" id="412755"/>
    <lineage>
        <taxon>unclassified sequences</taxon>
        <taxon>metagenomes</taxon>
        <taxon>ecological metagenomes</taxon>
    </lineage>
</organism>
<dbReference type="EMBL" id="LAZR01002162">
    <property type="protein sequence ID" value="KKN33638.1"/>
    <property type="molecule type" value="Genomic_DNA"/>
</dbReference>
<name>A0A0F9SWJ2_9ZZZZ</name>
<dbReference type="AlphaFoldDB" id="A0A0F9SWJ2"/>
<comment type="caution">
    <text evidence="1">The sequence shown here is derived from an EMBL/GenBank/DDBJ whole genome shotgun (WGS) entry which is preliminary data.</text>
</comment>